<dbReference type="PROSITE" id="PS51293">
    <property type="entry name" value="SANT"/>
    <property type="match status" value="1"/>
</dbReference>
<evidence type="ECO:0000259" key="6">
    <source>
        <dbReference type="PROSITE" id="PS50090"/>
    </source>
</evidence>
<protein>
    <submittedName>
        <fullName evidence="9">Transcriptional adapter 2-alpha</fullName>
    </submittedName>
</protein>
<dbReference type="Proteomes" id="UP001146793">
    <property type="component" value="Unassembled WGS sequence"/>
</dbReference>
<keyword evidence="2 4" id="KW-0863">Zinc-finger</keyword>
<comment type="caution">
    <text evidence="9">The sequence shown here is derived from an EMBL/GenBank/DDBJ whole genome shotgun (WGS) entry which is preliminary data.</text>
</comment>
<dbReference type="Pfam" id="PF00249">
    <property type="entry name" value="Myb_DNA-binding"/>
    <property type="match status" value="1"/>
</dbReference>
<dbReference type="SMART" id="SM00717">
    <property type="entry name" value="SANT"/>
    <property type="match status" value="1"/>
</dbReference>
<dbReference type="GO" id="GO:0006357">
    <property type="term" value="P:regulation of transcription by RNA polymerase II"/>
    <property type="evidence" value="ECO:0007669"/>
    <property type="project" value="TreeGrafter"/>
</dbReference>
<sequence length="601" mass="70746">MNDFRFHCMYCEKDLSKSVIVKCAVCENVFLCPRCFSRGKQLYSHKSNHSYQIFVSAKEPIYQRKWIYDEEIKLLEGLERSGLGNWEDVSKVVETKTKEECQQHFEQVYLKSRTFPFPSNSTILSSINKNSKISPRKRNHSQEIESNKKLILSTDKHEERIKKKNSFKKKKKKKKKNLKPRAKSKMNFGDLNGFMPKREDFELLYENDSEKNIEFFGFLDDKISWQLKYPVLESYNLIIEEREKKKNFAIKMGLVNHIIKKNKLVNKTFFQSDKKIEKIDKKINKINSKFQKYNKNCNSKKKEKGKKMKIKKEKRSKRKKSKRTGTGTGTGTGTETEPETDTETEPDTDTGTEDSNIELISDEDHERFIENKNNNNINRKQDKNDQDISNKSLPNEKKAEKKKLIYNNQDLLQQDFLNQNVFVQHKTKTLTKKDIQILEKTNIFARCFDNSNEFENFQFQFLKEYQLKSQINELLSLNEDLKSSLLKKSNSNSKKKVKNKNKNKKSSKHKRKLLNNNEKNNNMKIRILKKNNQLSKNSKKIITPKRSRTSKRKAKSRSKIKYKTIIIPKRVSSLSKSSSSSSSSSSSRNKRSLIRHNQINI</sequence>
<proteinExistence type="predicted"/>
<evidence type="ECO:0000256" key="2">
    <source>
        <dbReference type="ARBA" id="ARBA00022771"/>
    </source>
</evidence>
<feature type="domain" description="SANT" evidence="8">
    <location>
        <begin position="61"/>
        <end position="113"/>
    </location>
</feature>
<keyword evidence="3" id="KW-0862">Zinc</keyword>
<dbReference type="InterPro" id="IPR009057">
    <property type="entry name" value="Homeodomain-like_sf"/>
</dbReference>
<feature type="compositionally biased region" description="Acidic residues" evidence="5">
    <location>
        <begin position="336"/>
        <end position="361"/>
    </location>
</feature>
<evidence type="ECO:0000256" key="3">
    <source>
        <dbReference type="ARBA" id="ARBA00022833"/>
    </source>
</evidence>
<feature type="compositionally biased region" description="Basic residues" evidence="5">
    <location>
        <begin position="537"/>
        <end position="562"/>
    </location>
</feature>
<dbReference type="PROSITE" id="PS50135">
    <property type="entry name" value="ZF_ZZ_2"/>
    <property type="match status" value="1"/>
</dbReference>
<dbReference type="Pfam" id="PF22941">
    <property type="entry name" value="TADA2A-like_3rd"/>
    <property type="match status" value="1"/>
</dbReference>
<dbReference type="PANTHER" id="PTHR12374:SF20">
    <property type="entry name" value="TRANSCRIPTIONAL ADAPTER 2-ALPHA"/>
    <property type="match status" value="1"/>
</dbReference>
<evidence type="ECO:0000256" key="5">
    <source>
        <dbReference type="SAM" id="MobiDB-lite"/>
    </source>
</evidence>
<keyword evidence="1" id="KW-0479">Metal-binding</keyword>
<dbReference type="InterPro" id="IPR041983">
    <property type="entry name" value="ADA2-like_ZZ"/>
</dbReference>
<dbReference type="CDD" id="cd00167">
    <property type="entry name" value="SANT"/>
    <property type="match status" value="1"/>
</dbReference>
<evidence type="ECO:0000313" key="10">
    <source>
        <dbReference type="Proteomes" id="UP001146793"/>
    </source>
</evidence>
<feature type="domain" description="ZZ-type" evidence="7">
    <location>
        <begin position="3"/>
        <end position="59"/>
    </location>
</feature>
<dbReference type="CDD" id="cd02335">
    <property type="entry name" value="ZZ_ADA2"/>
    <property type="match status" value="1"/>
</dbReference>
<dbReference type="AlphaFoldDB" id="A0AAV7ZXQ7"/>
<feature type="compositionally biased region" description="Basic and acidic residues" evidence="5">
    <location>
        <begin position="379"/>
        <end position="396"/>
    </location>
</feature>
<evidence type="ECO:0000256" key="1">
    <source>
        <dbReference type="ARBA" id="ARBA00022723"/>
    </source>
</evidence>
<dbReference type="SUPFAM" id="SSF46689">
    <property type="entry name" value="Homeodomain-like"/>
    <property type="match status" value="1"/>
</dbReference>
<dbReference type="GO" id="GO:0003713">
    <property type="term" value="F:transcription coactivator activity"/>
    <property type="evidence" value="ECO:0007669"/>
    <property type="project" value="TreeGrafter"/>
</dbReference>
<feature type="region of interest" description="Disordered" evidence="5">
    <location>
        <begin position="486"/>
        <end position="601"/>
    </location>
</feature>
<reference evidence="9" key="1">
    <citation type="submission" date="2022-08" db="EMBL/GenBank/DDBJ databases">
        <title>Novel sulphate-reducing endosymbionts in the free-living metamonad Anaeramoeba.</title>
        <authorList>
            <person name="Jerlstrom-Hultqvist J."/>
            <person name="Cepicka I."/>
            <person name="Gallot-Lavallee L."/>
            <person name="Salas-Leiva D."/>
            <person name="Curtis B.A."/>
            <person name="Zahonova K."/>
            <person name="Pipaliya S."/>
            <person name="Dacks J."/>
            <person name="Roger A.J."/>
        </authorList>
    </citation>
    <scope>NUCLEOTIDE SEQUENCE</scope>
    <source>
        <strain evidence="9">Busselton2</strain>
    </source>
</reference>
<feature type="domain" description="Myb-like" evidence="6">
    <location>
        <begin position="58"/>
        <end position="109"/>
    </location>
</feature>
<dbReference type="Gene3D" id="1.10.10.60">
    <property type="entry name" value="Homeodomain-like"/>
    <property type="match status" value="1"/>
</dbReference>
<dbReference type="Pfam" id="PF25299">
    <property type="entry name" value="ZZ_ADA2"/>
    <property type="match status" value="1"/>
</dbReference>
<dbReference type="PROSITE" id="PS50090">
    <property type="entry name" value="MYB_LIKE"/>
    <property type="match status" value="1"/>
</dbReference>
<evidence type="ECO:0000259" key="8">
    <source>
        <dbReference type="PROSITE" id="PS51293"/>
    </source>
</evidence>
<dbReference type="InterPro" id="IPR000433">
    <property type="entry name" value="Znf_ZZ"/>
</dbReference>
<evidence type="ECO:0000259" key="7">
    <source>
        <dbReference type="PROSITE" id="PS50135"/>
    </source>
</evidence>
<gene>
    <name evidence="9" type="ORF">M0812_11754</name>
</gene>
<evidence type="ECO:0000313" key="9">
    <source>
        <dbReference type="EMBL" id="KAJ3445866.1"/>
    </source>
</evidence>
<evidence type="ECO:0000256" key="4">
    <source>
        <dbReference type="PROSITE-ProRule" id="PRU00228"/>
    </source>
</evidence>
<feature type="region of interest" description="Disordered" evidence="5">
    <location>
        <begin position="292"/>
        <end position="396"/>
    </location>
</feature>
<name>A0AAV7ZXQ7_9EUKA</name>
<organism evidence="9 10">
    <name type="scientific">Anaeramoeba flamelloides</name>
    <dbReference type="NCBI Taxonomy" id="1746091"/>
    <lineage>
        <taxon>Eukaryota</taxon>
        <taxon>Metamonada</taxon>
        <taxon>Anaeramoebidae</taxon>
        <taxon>Anaeramoeba</taxon>
    </lineage>
</organism>
<dbReference type="GO" id="GO:0005634">
    <property type="term" value="C:nucleus"/>
    <property type="evidence" value="ECO:0007669"/>
    <property type="project" value="TreeGrafter"/>
</dbReference>
<feature type="compositionally biased region" description="Low complexity" evidence="5">
    <location>
        <begin position="514"/>
        <end position="536"/>
    </location>
</feature>
<dbReference type="InterPro" id="IPR017884">
    <property type="entry name" value="SANT_dom"/>
</dbReference>
<dbReference type="Gene3D" id="3.30.60.90">
    <property type="match status" value="1"/>
</dbReference>
<feature type="region of interest" description="Disordered" evidence="5">
    <location>
        <begin position="164"/>
        <end position="184"/>
    </location>
</feature>
<dbReference type="SUPFAM" id="SSF57850">
    <property type="entry name" value="RING/U-box"/>
    <property type="match status" value="1"/>
</dbReference>
<dbReference type="EMBL" id="JANTQA010000023">
    <property type="protein sequence ID" value="KAJ3445866.1"/>
    <property type="molecule type" value="Genomic_DNA"/>
</dbReference>
<dbReference type="GO" id="GO:0003682">
    <property type="term" value="F:chromatin binding"/>
    <property type="evidence" value="ECO:0007669"/>
    <property type="project" value="TreeGrafter"/>
</dbReference>
<feature type="compositionally biased region" description="Basic residues" evidence="5">
    <location>
        <begin position="493"/>
        <end position="513"/>
    </location>
</feature>
<feature type="compositionally biased region" description="Low complexity" evidence="5">
    <location>
        <begin position="572"/>
        <end position="587"/>
    </location>
</feature>
<dbReference type="GO" id="GO:0008270">
    <property type="term" value="F:zinc ion binding"/>
    <property type="evidence" value="ECO:0007669"/>
    <property type="project" value="UniProtKB-KW"/>
</dbReference>
<accession>A0AAV7ZXQ7</accession>
<dbReference type="InterPro" id="IPR055141">
    <property type="entry name" value="TADA2A_B-like_dom"/>
</dbReference>
<dbReference type="GO" id="GO:0006338">
    <property type="term" value="P:chromatin remodeling"/>
    <property type="evidence" value="ECO:0007669"/>
    <property type="project" value="TreeGrafter"/>
</dbReference>
<feature type="compositionally biased region" description="Basic residues" evidence="5">
    <location>
        <begin position="298"/>
        <end position="323"/>
    </location>
</feature>
<dbReference type="InterPro" id="IPR043145">
    <property type="entry name" value="Znf_ZZ_sf"/>
</dbReference>
<dbReference type="PANTHER" id="PTHR12374">
    <property type="entry name" value="TRANSCRIPTIONAL ADAPTOR 2 ADA2 -RELATED"/>
    <property type="match status" value="1"/>
</dbReference>
<dbReference type="InterPro" id="IPR001005">
    <property type="entry name" value="SANT/Myb"/>
</dbReference>